<feature type="non-terminal residue" evidence="2">
    <location>
        <position position="89"/>
    </location>
</feature>
<keyword evidence="1" id="KW-0472">Membrane</keyword>
<name>A0A383DS58_9ZZZZ</name>
<proteinExistence type="predicted"/>
<protein>
    <submittedName>
        <fullName evidence="2">Uncharacterized protein</fullName>
    </submittedName>
</protein>
<sequence length="89" mass="10412">MKPHLLLSGLFSLITAIIYFYSQILFPLYLDAVPLNSAISNQTSFIPFIKRNPGTSQQVKSDNLLYTYNYKFLDLKNKYRVWKWSASKK</sequence>
<keyword evidence="1" id="KW-0812">Transmembrane</keyword>
<organism evidence="2">
    <name type="scientific">marine metagenome</name>
    <dbReference type="NCBI Taxonomy" id="408172"/>
    <lineage>
        <taxon>unclassified sequences</taxon>
        <taxon>metagenomes</taxon>
        <taxon>ecological metagenomes</taxon>
    </lineage>
</organism>
<feature type="transmembrane region" description="Helical" evidence="1">
    <location>
        <begin position="6"/>
        <end position="30"/>
    </location>
</feature>
<evidence type="ECO:0000313" key="2">
    <source>
        <dbReference type="EMBL" id="SVE47331.1"/>
    </source>
</evidence>
<evidence type="ECO:0000256" key="1">
    <source>
        <dbReference type="SAM" id="Phobius"/>
    </source>
</evidence>
<keyword evidence="1" id="KW-1133">Transmembrane helix</keyword>
<accession>A0A383DS58</accession>
<dbReference type="AlphaFoldDB" id="A0A383DS58"/>
<dbReference type="EMBL" id="UINC01219727">
    <property type="protein sequence ID" value="SVE47331.1"/>
    <property type="molecule type" value="Genomic_DNA"/>
</dbReference>
<reference evidence="2" key="1">
    <citation type="submission" date="2018-05" db="EMBL/GenBank/DDBJ databases">
        <authorList>
            <person name="Lanie J.A."/>
            <person name="Ng W.-L."/>
            <person name="Kazmierczak K.M."/>
            <person name="Andrzejewski T.M."/>
            <person name="Davidsen T.M."/>
            <person name="Wayne K.J."/>
            <person name="Tettelin H."/>
            <person name="Glass J.I."/>
            <person name="Rusch D."/>
            <person name="Podicherti R."/>
            <person name="Tsui H.-C.T."/>
            <person name="Winkler M.E."/>
        </authorList>
    </citation>
    <scope>NUCLEOTIDE SEQUENCE</scope>
</reference>
<gene>
    <name evidence="2" type="ORF">METZ01_LOCUS500185</name>
</gene>